<protein>
    <submittedName>
        <fullName evidence="1">Uncharacterized protein</fullName>
    </submittedName>
</protein>
<sequence>MSPTVHRTRVAYSYPGETAMSMQTVRRKALRQNPYSTLGKPPLRSSRDRITRAINGTWSLRELPDNVRELLIERAALRAEITTLTVKAQGLKKSDVSVLIADRLRRIDAITSLLENRKCNA</sequence>
<evidence type="ECO:0000313" key="1">
    <source>
        <dbReference type="EMBL" id="AKB96570.1"/>
    </source>
</evidence>
<keyword evidence="1" id="KW-0614">Plasmid</keyword>
<dbReference type="EMBL" id="KM023153">
    <property type="protein sequence ID" value="AKB96570.1"/>
    <property type="molecule type" value="Genomic_DNA"/>
</dbReference>
<organism evidence="1">
    <name type="scientific">Escherichia coli</name>
    <dbReference type="NCBI Taxonomy" id="562"/>
    <lineage>
        <taxon>Bacteria</taxon>
        <taxon>Pseudomonadati</taxon>
        <taxon>Pseudomonadota</taxon>
        <taxon>Gammaproteobacteria</taxon>
        <taxon>Enterobacterales</taxon>
        <taxon>Enterobacteriaceae</taxon>
        <taxon>Escherichia</taxon>
    </lineage>
</organism>
<accession>A0A141AZV5</accession>
<dbReference type="AlphaFoldDB" id="A0A141AZV5"/>
<reference evidence="1" key="1">
    <citation type="journal article" date="2015" name="J Glob Antimicrob Resist">
        <title>A novel plasmid carrying blaCTX-M-15 identified in commensal Escherichia coli from healthy pregnant women from Ibadan, Nigeria.</title>
        <authorList>
            <person name="Fortini D."/>
            <person name="Fashae K."/>
            <person name="Villa L."/>
            <person name="Feudi C."/>
            <person name="Garcia-Fernandez A."/>
            <person name="Carattoli A."/>
        </authorList>
    </citation>
    <scope>NUCLEOTIDE SEQUENCE</scope>
    <source>
        <strain evidence="1">PGR46</strain>
        <plasmid evidence="1">pPGRT46</plasmid>
    </source>
</reference>
<proteinExistence type="predicted"/>
<geneLocation type="plasmid" evidence="1">
    <name>pPGRT46</name>
</geneLocation>
<name>A0A141AZV5_ECOLX</name>